<dbReference type="PANTHER" id="PTHR36927:SF3">
    <property type="entry name" value="GLUCANS BIOSYNTHESIS PROTEIN C"/>
    <property type="match status" value="1"/>
</dbReference>
<organism evidence="3 4">
    <name type="scientific">Chryseolinea lacunae</name>
    <dbReference type="NCBI Taxonomy" id="2801331"/>
    <lineage>
        <taxon>Bacteria</taxon>
        <taxon>Pseudomonadati</taxon>
        <taxon>Bacteroidota</taxon>
        <taxon>Cytophagia</taxon>
        <taxon>Cytophagales</taxon>
        <taxon>Fulvivirgaceae</taxon>
        <taxon>Chryseolinea</taxon>
    </lineage>
</organism>
<dbReference type="Pfam" id="PF01757">
    <property type="entry name" value="Acyl_transf_3"/>
    <property type="match status" value="1"/>
</dbReference>
<feature type="domain" description="Acyltransferase 3" evidence="2">
    <location>
        <begin position="8"/>
        <end position="329"/>
    </location>
</feature>
<dbReference type="EMBL" id="JAERRB010000001">
    <property type="protein sequence ID" value="MBL0739985.1"/>
    <property type="molecule type" value="Genomic_DNA"/>
</dbReference>
<reference evidence="3 4" key="1">
    <citation type="submission" date="2021-01" db="EMBL/GenBank/DDBJ databases">
        <title>Chryseolinea sp. Jin1 Genome sequencing and assembly.</title>
        <authorList>
            <person name="Kim I."/>
        </authorList>
    </citation>
    <scope>NUCLEOTIDE SEQUENCE [LARGE SCALE GENOMIC DNA]</scope>
    <source>
        <strain evidence="3 4">Jin1</strain>
    </source>
</reference>
<keyword evidence="4" id="KW-1185">Reference proteome</keyword>
<dbReference type="GO" id="GO:0016746">
    <property type="term" value="F:acyltransferase activity"/>
    <property type="evidence" value="ECO:0007669"/>
    <property type="project" value="UniProtKB-KW"/>
</dbReference>
<keyword evidence="1" id="KW-0472">Membrane</keyword>
<feature type="transmembrane region" description="Helical" evidence="1">
    <location>
        <begin position="12"/>
        <end position="30"/>
    </location>
</feature>
<feature type="transmembrane region" description="Helical" evidence="1">
    <location>
        <begin position="167"/>
        <end position="184"/>
    </location>
</feature>
<proteinExistence type="predicted"/>
<feature type="transmembrane region" description="Helical" evidence="1">
    <location>
        <begin position="228"/>
        <end position="246"/>
    </location>
</feature>
<keyword evidence="1" id="KW-1133">Transmembrane helix</keyword>
<feature type="transmembrane region" description="Helical" evidence="1">
    <location>
        <begin position="127"/>
        <end position="146"/>
    </location>
</feature>
<feature type="transmembrane region" description="Helical" evidence="1">
    <location>
        <begin position="93"/>
        <end position="115"/>
    </location>
</feature>
<feature type="transmembrane region" description="Helical" evidence="1">
    <location>
        <begin position="196"/>
        <end position="216"/>
    </location>
</feature>
<keyword evidence="3" id="KW-0808">Transferase</keyword>
<dbReference type="InterPro" id="IPR050623">
    <property type="entry name" value="Glucan_succinyl_AcylTrfase"/>
</dbReference>
<dbReference type="PANTHER" id="PTHR36927">
    <property type="entry name" value="BLR4337 PROTEIN"/>
    <property type="match status" value="1"/>
</dbReference>
<keyword evidence="3" id="KW-0012">Acyltransferase</keyword>
<sequence length="365" mass="42069">MSVLQRRYDIDWLRVIAIGLLLVYHVAIGFQPWGVMIGFITNGESWSSLWLPMTMLNIWRIPFLFFVSGMGVYFSMQRRSWKELMVERSLRILVPYIFGMVCIFPISVIILQAYYHWDLHYAANAGHLWFLGNIFVYAVLLTPLFYSLQKNLNGKFVTGLKKMLSSPLGLTPVVILFVGEVLVIKPMPYELYAMTWHGFVLGLLAFVCGFCFSLCGESFWHMLRAWRWLFLVLALVLFVVRIFVFGFKTPGFLLAVESNVWIFSVLAFGSKNLNRSSKALSYLSEAAYPVYILHMIFLFLGSWLIFPLTWVAPLKFVVVLVFTFAGCFGTFEIIRRVVFLRPLFGLKIKARQPIIHKNNQGLAQA</sequence>
<evidence type="ECO:0000259" key="2">
    <source>
        <dbReference type="Pfam" id="PF01757"/>
    </source>
</evidence>
<feature type="transmembrane region" description="Helical" evidence="1">
    <location>
        <begin position="50"/>
        <end position="73"/>
    </location>
</feature>
<keyword evidence="1" id="KW-0812">Transmembrane</keyword>
<name>A0ABS1KKW0_9BACT</name>
<evidence type="ECO:0000313" key="3">
    <source>
        <dbReference type="EMBL" id="MBL0739985.1"/>
    </source>
</evidence>
<gene>
    <name evidence="3" type="ORF">JI741_02090</name>
</gene>
<protein>
    <submittedName>
        <fullName evidence="3">Acyltransferase family protein</fullName>
    </submittedName>
</protein>
<feature type="transmembrane region" description="Helical" evidence="1">
    <location>
        <begin position="316"/>
        <end position="334"/>
    </location>
</feature>
<feature type="transmembrane region" description="Helical" evidence="1">
    <location>
        <begin position="290"/>
        <end position="310"/>
    </location>
</feature>
<accession>A0ABS1KKW0</accession>
<feature type="transmembrane region" description="Helical" evidence="1">
    <location>
        <begin position="252"/>
        <end position="269"/>
    </location>
</feature>
<evidence type="ECO:0000313" key="4">
    <source>
        <dbReference type="Proteomes" id="UP000613030"/>
    </source>
</evidence>
<evidence type="ECO:0000256" key="1">
    <source>
        <dbReference type="SAM" id="Phobius"/>
    </source>
</evidence>
<dbReference type="Proteomes" id="UP000613030">
    <property type="component" value="Unassembled WGS sequence"/>
</dbReference>
<dbReference type="InterPro" id="IPR002656">
    <property type="entry name" value="Acyl_transf_3_dom"/>
</dbReference>
<comment type="caution">
    <text evidence="3">The sequence shown here is derived from an EMBL/GenBank/DDBJ whole genome shotgun (WGS) entry which is preliminary data.</text>
</comment>